<dbReference type="PANTHER" id="PTHR10913:SF81">
    <property type="entry name" value="KAZAL-LIKE DOMAIN-CONTAINING PROTEIN"/>
    <property type="match status" value="1"/>
</dbReference>
<proteinExistence type="evidence at transcript level"/>
<dbReference type="InterPro" id="IPR050653">
    <property type="entry name" value="Prot_Inhib_GrowthFact_Antg"/>
</dbReference>
<dbReference type="GO" id="GO:0008201">
    <property type="term" value="F:heparin binding"/>
    <property type="evidence" value="ECO:0007669"/>
    <property type="project" value="UniProtKB-KW"/>
</dbReference>
<dbReference type="Gene3D" id="1.10.238.10">
    <property type="entry name" value="EF-hand"/>
    <property type="match status" value="1"/>
</dbReference>
<dbReference type="Pfam" id="PF23244">
    <property type="entry name" value="VWF"/>
    <property type="match status" value="1"/>
</dbReference>
<dbReference type="InterPro" id="IPR002350">
    <property type="entry name" value="Kazal_dom"/>
</dbReference>
<accession>A0A023FS92</accession>
<evidence type="ECO:0000256" key="7">
    <source>
        <dbReference type="ARBA" id="ARBA00045812"/>
    </source>
</evidence>
<dbReference type="InterPro" id="IPR018247">
    <property type="entry name" value="EF_Hand_1_Ca_BS"/>
</dbReference>
<reference evidence="11" key="1">
    <citation type="submission" date="2014-03" db="EMBL/GenBank/DDBJ databases">
        <title>The sialotranscriptome of Amblyomma triste, Amblyomma parvum and Amblyomma cajennense ticks, uncovered by 454-based RNA-seq.</title>
        <authorList>
            <person name="Garcia G.R."/>
            <person name="Gardinassi L.G."/>
            <person name="Ribeiro J.M."/>
            <person name="Anatriello E."/>
            <person name="Ferreira B.R."/>
            <person name="Moreira H.N."/>
            <person name="Mafra C."/>
            <person name="Olegario M.M."/>
            <person name="Szabo P.J."/>
            <person name="Miranda-Santos I.K."/>
            <person name="Maruyama S.R."/>
        </authorList>
    </citation>
    <scope>NUCLEOTIDE SEQUENCE</scope>
    <source>
        <strain evidence="11">Uberlandia</strain>
        <tissue evidence="11">Salivary glands</tissue>
    </source>
</reference>
<dbReference type="Pfam" id="PF07648">
    <property type="entry name" value="Kazal_2"/>
    <property type="match status" value="1"/>
</dbReference>
<dbReference type="GO" id="GO:0030154">
    <property type="term" value="P:cell differentiation"/>
    <property type="evidence" value="ECO:0007669"/>
    <property type="project" value="TreeGrafter"/>
</dbReference>
<dbReference type="PANTHER" id="PTHR10913">
    <property type="entry name" value="FOLLISTATIN-RELATED"/>
    <property type="match status" value="1"/>
</dbReference>
<evidence type="ECO:0000256" key="8">
    <source>
        <dbReference type="ARBA" id="ARBA00046973"/>
    </source>
</evidence>
<dbReference type="SUPFAM" id="SSF47473">
    <property type="entry name" value="EF-hand"/>
    <property type="match status" value="1"/>
</dbReference>
<feature type="domain" description="EF-hand" evidence="9">
    <location>
        <begin position="158"/>
        <end position="193"/>
    </location>
</feature>
<evidence type="ECO:0000256" key="1">
    <source>
        <dbReference type="ARBA" id="ARBA00019697"/>
    </source>
</evidence>
<dbReference type="InterPro" id="IPR036058">
    <property type="entry name" value="Kazal_dom_sf"/>
</dbReference>
<dbReference type="InterPro" id="IPR002048">
    <property type="entry name" value="EF_hand_dom"/>
</dbReference>
<dbReference type="PROSITE" id="PS51465">
    <property type="entry name" value="KAZAL_2"/>
    <property type="match status" value="1"/>
</dbReference>
<dbReference type="Gene3D" id="3.30.60.30">
    <property type="match status" value="1"/>
</dbReference>
<protein>
    <recommendedName>
        <fullName evidence="1">Follistatin-related protein 1</fullName>
    </recommendedName>
    <alternativeName>
        <fullName evidence="6">Follistatin-like protein 1</fullName>
    </alternativeName>
</protein>
<dbReference type="PROSITE" id="PS50222">
    <property type="entry name" value="EF_HAND_2"/>
    <property type="match status" value="2"/>
</dbReference>
<dbReference type="PROSITE" id="PS00018">
    <property type="entry name" value="EF_HAND_1"/>
    <property type="match status" value="1"/>
</dbReference>
<keyword evidence="5" id="KW-1015">Disulfide bond</keyword>
<evidence type="ECO:0000256" key="4">
    <source>
        <dbReference type="ARBA" id="ARBA00022837"/>
    </source>
</evidence>
<dbReference type="Pfam" id="PF23564">
    <property type="entry name" value="EF-hand_FSTL1"/>
    <property type="match status" value="1"/>
</dbReference>
<feature type="domain" description="Kazal-like" evidence="10">
    <location>
        <begin position="69"/>
        <end position="116"/>
    </location>
</feature>
<dbReference type="CDD" id="cd00104">
    <property type="entry name" value="KAZAL_FS"/>
    <property type="match status" value="1"/>
</dbReference>
<keyword evidence="4" id="KW-0106">Calcium</keyword>
<evidence type="ECO:0000256" key="2">
    <source>
        <dbReference type="ARBA" id="ARBA00022674"/>
    </source>
</evidence>
<evidence type="ECO:0000259" key="10">
    <source>
        <dbReference type="PROSITE" id="PS51465"/>
    </source>
</evidence>
<keyword evidence="3" id="KW-0732">Signal</keyword>
<dbReference type="SUPFAM" id="SSF100895">
    <property type="entry name" value="Kazal-type serine protease inhibitors"/>
    <property type="match status" value="1"/>
</dbReference>
<dbReference type="GO" id="GO:0005509">
    <property type="term" value="F:calcium ion binding"/>
    <property type="evidence" value="ECO:0007669"/>
    <property type="project" value="InterPro"/>
</dbReference>
<dbReference type="GO" id="GO:0005615">
    <property type="term" value="C:extracellular space"/>
    <property type="evidence" value="ECO:0007669"/>
    <property type="project" value="TreeGrafter"/>
</dbReference>
<feature type="domain" description="EF-hand" evidence="9">
    <location>
        <begin position="205"/>
        <end position="240"/>
    </location>
</feature>
<evidence type="ECO:0000256" key="6">
    <source>
        <dbReference type="ARBA" id="ARBA00042478"/>
    </source>
</evidence>
<feature type="non-terminal residue" evidence="11">
    <location>
        <position position="1"/>
    </location>
</feature>
<evidence type="ECO:0000256" key="3">
    <source>
        <dbReference type="ARBA" id="ARBA00022729"/>
    </source>
</evidence>
<dbReference type="InterPro" id="IPR011992">
    <property type="entry name" value="EF-hand-dom_pair"/>
</dbReference>
<evidence type="ECO:0000259" key="9">
    <source>
        <dbReference type="PROSITE" id="PS50222"/>
    </source>
</evidence>
<dbReference type="SMART" id="SM00280">
    <property type="entry name" value="KAZAL"/>
    <property type="match status" value="1"/>
</dbReference>
<sequence>AASLASETLGNTYNEARKCVVPFAAGWASVTSVPVKDDITDSQLDICAAVICRPGRVCRILDNGVASCQCVQHCPSHHKPVCGTNGVTYDNHCMLHKDACLGQKHISIKHKGHCKKPKVKLPHHKYHQKPVVCFQHERDRIRRHFVELLESKVSHDRHYPRVVDDVFDDCDHDGDDFLSTHELSKCVRRNNTMFHTWLKHRSELAATLCVDAMVEVADRNSDWLLSRREFQNFMRPSYRPPIKSCPLEDRYYKDGDEIMIDCSNCVCAGGNWSCASFPCELKAPKHKKGHHHKKNNNVSD</sequence>
<dbReference type="InterPro" id="IPR057020">
    <property type="entry name" value="EF-hand_FSTL1"/>
</dbReference>
<dbReference type="GO" id="GO:0030510">
    <property type="term" value="P:regulation of BMP signaling pathway"/>
    <property type="evidence" value="ECO:0007669"/>
    <property type="project" value="TreeGrafter"/>
</dbReference>
<dbReference type="AlphaFoldDB" id="A0A023FS92"/>
<name>A0A023FS92_AMBCJ</name>
<keyword evidence="2" id="KW-0358">Heparin-binding</keyword>
<comment type="subunit">
    <text evidence="8">Homodimer. Interacts with SCN10A. Interacts with DIP2A; DIP2A may act as a cell surface receptor for FSTL1. Interacts with BMP4. Interacts with CD14; this interaction promotes TL4-mediated signaling cascade.</text>
</comment>
<dbReference type="SUPFAM" id="SSF57603">
    <property type="entry name" value="FnI-like domain"/>
    <property type="match status" value="1"/>
</dbReference>
<organism evidence="11">
    <name type="scientific">Amblyomma cajennense</name>
    <name type="common">Cayenne tick</name>
    <name type="synonym">Acarus cajennensis</name>
    <dbReference type="NCBI Taxonomy" id="34607"/>
    <lineage>
        <taxon>Eukaryota</taxon>
        <taxon>Metazoa</taxon>
        <taxon>Ecdysozoa</taxon>
        <taxon>Arthropoda</taxon>
        <taxon>Chelicerata</taxon>
        <taxon>Arachnida</taxon>
        <taxon>Acari</taxon>
        <taxon>Parasitiformes</taxon>
        <taxon>Ixodida</taxon>
        <taxon>Ixodoidea</taxon>
        <taxon>Ixodidae</taxon>
        <taxon>Amblyomminae</taxon>
        <taxon>Amblyomma</taxon>
    </lineage>
</organism>
<evidence type="ECO:0000313" key="11">
    <source>
        <dbReference type="EMBL" id="JAC23520.1"/>
    </source>
</evidence>
<dbReference type="EMBL" id="GBBK01000962">
    <property type="protein sequence ID" value="JAC23520.1"/>
    <property type="molecule type" value="mRNA"/>
</dbReference>
<evidence type="ECO:0000256" key="5">
    <source>
        <dbReference type="ARBA" id="ARBA00023157"/>
    </source>
</evidence>
<comment type="function">
    <text evidence="7">Secreted glycoprotein that is involved in various physiological processes, such as angiogenesis, regulation of the immune response, cell proliferation and differentiation. Plays a role in the development of the central nervous system, skeletal system, lungs, and ureter. Promotes endothelial cell survival, migration and differentiation into network structures in an AKT-dependent manner. Also promotes survival of cardiac myocytes. Initiates various signaling cascades by activating different receptors on the cell surface such as DIP2A, TLR4 or BMP receptors.</text>
</comment>